<evidence type="ECO:0000313" key="3">
    <source>
        <dbReference type="Proteomes" id="UP000004030"/>
    </source>
</evidence>
<evidence type="ECO:0000256" key="1">
    <source>
        <dbReference type="SAM" id="MobiDB-lite"/>
    </source>
</evidence>
<proteinExistence type="predicted"/>
<evidence type="ECO:0000313" key="2">
    <source>
        <dbReference type="EMBL" id="EHJ58253.1"/>
    </source>
</evidence>
<comment type="caution">
    <text evidence="2">The sequence shown here is derived from an EMBL/GenBank/DDBJ whole genome shotgun (WGS) entry which is preliminary data.</text>
</comment>
<dbReference type="PATRIC" id="fig|1088721.3.peg.4697"/>
<sequence length="44" mass="4297">MAGGASGVGPAPEKQVDSLIAYNRGGGGSGPRTKRCESRVGAHG</sequence>
<dbReference type="AlphaFoldDB" id="G6EKB3"/>
<gene>
    <name evidence="2" type="ORF">NSU_4783</name>
</gene>
<accession>G6EKB3</accession>
<organism evidence="2 3">
    <name type="scientific">Novosphingobium pentaromativorans US6-1</name>
    <dbReference type="NCBI Taxonomy" id="1088721"/>
    <lineage>
        <taxon>Bacteria</taxon>
        <taxon>Pseudomonadati</taxon>
        <taxon>Pseudomonadota</taxon>
        <taxon>Alphaproteobacteria</taxon>
        <taxon>Sphingomonadales</taxon>
        <taxon>Sphingomonadaceae</taxon>
        <taxon>Novosphingobium</taxon>
    </lineage>
</organism>
<feature type="compositionally biased region" description="Basic and acidic residues" evidence="1">
    <location>
        <begin position="34"/>
        <end position="44"/>
    </location>
</feature>
<dbReference type="EMBL" id="AGFM01000092">
    <property type="protein sequence ID" value="EHJ58253.1"/>
    <property type="molecule type" value="Genomic_DNA"/>
</dbReference>
<feature type="region of interest" description="Disordered" evidence="1">
    <location>
        <begin position="1"/>
        <end position="44"/>
    </location>
</feature>
<dbReference type="Proteomes" id="UP000004030">
    <property type="component" value="Unassembled WGS sequence"/>
</dbReference>
<name>G6EKB3_9SPHN</name>
<keyword evidence="3" id="KW-1185">Reference proteome</keyword>
<protein>
    <submittedName>
        <fullName evidence="2">Uncharacterized protein</fullName>
    </submittedName>
</protein>
<reference evidence="2 3" key="1">
    <citation type="journal article" date="2012" name="J. Bacteriol.">
        <title>Genome sequence of benzo(a)pyrene-degrading bacterium Novosphingobium pentaromativorans US6-1.</title>
        <authorList>
            <person name="Luo Y.R."/>
            <person name="Kang S.G."/>
            <person name="Kim S.J."/>
            <person name="Kim M.R."/>
            <person name="Li N."/>
            <person name="Lee J.H."/>
            <person name="Kwon K.K."/>
        </authorList>
    </citation>
    <scope>NUCLEOTIDE SEQUENCE [LARGE SCALE GENOMIC DNA]</scope>
    <source>
        <strain evidence="2 3">US6-1</strain>
    </source>
</reference>